<dbReference type="Pfam" id="PF00172">
    <property type="entry name" value="Zn_clus"/>
    <property type="match status" value="1"/>
</dbReference>
<dbReference type="AlphaFoldDB" id="A0A318ZPQ7"/>
<accession>A0A318ZPQ7</accession>
<dbReference type="Gene3D" id="4.10.240.10">
    <property type="entry name" value="Zn(2)-C6 fungal-type DNA-binding domain"/>
    <property type="match status" value="1"/>
</dbReference>
<evidence type="ECO:0000256" key="6">
    <source>
        <dbReference type="ARBA" id="ARBA00023242"/>
    </source>
</evidence>
<protein>
    <recommendedName>
        <fullName evidence="8">Zn(2)-C6 fungal-type domain-containing protein</fullName>
    </recommendedName>
</protein>
<dbReference type="SMART" id="SM00066">
    <property type="entry name" value="GAL4"/>
    <property type="match status" value="1"/>
</dbReference>
<keyword evidence="5" id="KW-0804">Transcription</keyword>
<dbReference type="GO" id="GO:0009893">
    <property type="term" value="P:positive regulation of metabolic process"/>
    <property type="evidence" value="ECO:0007669"/>
    <property type="project" value="UniProtKB-ARBA"/>
</dbReference>
<dbReference type="PROSITE" id="PS50048">
    <property type="entry name" value="ZN2_CY6_FUNGAL_2"/>
    <property type="match status" value="1"/>
</dbReference>
<dbReference type="PANTHER" id="PTHR47660:SF2">
    <property type="entry name" value="TRANSCRIPTION FACTOR WITH C2H2 AND ZN(2)-CYS(6) DNA BINDING DOMAIN (EUROFUNG)"/>
    <property type="match status" value="1"/>
</dbReference>
<keyword evidence="2" id="KW-0862">Zinc</keyword>
<dbReference type="GO" id="GO:0000981">
    <property type="term" value="F:DNA-binding transcription factor activity, RNA polymerase II-specific"/>
    <property type="evidence" value="ECO:0007669"/>
    <property type="project" value="InterPro"/>
</dbReference>
<evidence type="ECO:0000259" key="8">
    <source>
        <dbReference type="PROSITE" id="PS50048"/>
    </source>
</evidence>
<gene>
    <name evidence="9" type="ORF">BP01DRAFT_361628</name>
</gene>
<dbReference type="EMBL" id="KZ821218">
    <property type="protein sequence ID" value="PYH49579.1"/>
    <property type="molecule type" value="Genomic_DNA"/>
</dbReference>
<dbReference type="PANTHER" id="PTHR47660">
    <property type="entry name" value="TRANSCRIPTION FACTOR WITH C2H2 AND ZN(2)-CYS(6) DNA BINDING DOMAIN (EUROFUNG)-RELATED-RELATED"/>
    <property type="match status" value="1"/>
</dbReference>
<name>A0A318ZPQ7_9EURO</name>
<dbReference type="GO" id="GO:0003677">
    <property type="term" value="F:DNA binding"/>
    <property type="evidence" value="ECO:0007669"/>
    <property type="project" value="UniProtKB-KW"/>
</dbReference>
<feature type="region of interest" description="Disordered" evidence="7">
    <location>
        <begin position="201"/>
        <end position="221"/>
    </location>
</feature>
<dbReference type="InterPro" id="IPR001138">
    <property type="entry name" value="Zn2Cys6_DnaBD"/>
</dbReference>
<keyword evidence="1" id="KW-0479">Metal-binding</keyword>
<dbReference type="PROSITE" id="PS00463">
    <property type="entry name" value="ZN2_CY6_FUNGAL_1"/>
    <property type="match status" value="1"/>
</dbReference>
<dbReference type="GO" id="GO:0008270">
    <property type="term" value="F:zinc ion binding"/>
    <property type="evidence" value="ECO:0007669"/>
    <property type="project" value="InterPro"/>
</dbReference>
<sequence length="570" mass="62917">MTKLRVSTLDNHIDSMTGDLRDRHRRRCIKNIGQERQSKRKSCDACAQKKLRCSMTRPSCSRCLQSRRPCVFPASCVPVTSLESVISQANPELATTSPLTSLYVPLTLTPGNELWAPSAPPFETSSNPDDTSRTSWSPSTSSNVELLFHGHSDSTVFSNQGHWPYGSPSGSDYFTTQPDHQTHDHLPGMIDDYFGSPSQLPYHSQHGTTASSPSAMMPPTPATYSGDSCSLHNGLTMASLSSAYTEYAWSEGVSAYDDDELLPLTAYPEAVSGAVFGENFMSKGSTASSNTAGNVIQAMVSLLREYPGVALQQKLNSPFLHPELHAEAMKTLREPPESTLAILSAFVTYVESYEMAHGGTRDFDHFGQGLESCITPLHTLCVNQILDLFDETHLLKNGPREVTSTPVLQSLNKLIQRLCIVYGGLLRAAHEDETDWGRWKFGESLRRNIYLAHIIQTLAVKTQLNGQSPHIGGVFCVHPLLQDETLLQLPLPAPEEMWLARSEEEWIIARTQSLRSWMGTLNGTMLPNPRTLQQWLMLDEVGSISVSSLPPITRMILACIRLNNDLTVAV</sequence>
<dbReference type="GeneID" id="37077415"/>
<keyword evidence="10" id="KW-1185">Reference proteome</keyword>
<keyword evidence="3" id="KW-0805">Transcription regulation</keyword>
<keyword evidence="4" id="KW-0238">DNA-binding</keyword>
<evidence type="ECO:0000313" key="9">
    <source>
        <dbReference type="EMBL" id="PYH49579.1"/>
    </source>
</evidence>
<dbReference type="STRING" id="1450539.A0A318ZPQ7"/>
<evidence type="ECO:0000256" key="2">
    <source>
        <dbReference type="ARBA" id="ARBA00022833"/>
    </source>
</evidence>
<evidence type="ECO:0000256" key="4">
    <source>
        <dbReference type="ARBA" id="ARBA00023125"/>
    </source>
</evidence>
<evidence type="ECO:0000256" key="1">
    <source>
        <dbReference type="ARBA" id="ARBA00022723"/>
    </source>
</evidence>
<dbReference type="SUPFAM" id="SSF57701">
    <property type="entry name" value="Zn2/Cys6 DNA-binding domain"/>
    <property type="match status" value="1"/>
</dbReference>
<dbReference type="InterPro" id="IPR036864">
    <property type="entry name" value="Zn2-C6_fun-type_DNA-bd_sf"/>
</dbReference>
<evidence type="ECO:0000256" key="7">
    <source>
        <dbReference type="SAM" id="MobiDB-lite"/>
    </source>
</evidence>
<keyword evidence="6" id="KW-0539">Nucleus</keyword>
<evidence type="ECO:0000256" key="3">
    <source>
        <dbReference type="ARBA" id="ARBA00023015"/>
    </source>
</evidence>
<dbReference type="RefSeq" id="XP_025435561.1">
    <property type="nucleotide sequence ID" value="XM_025576187.1"/>
</dbReference>
<feature type="region of interest" description="Disordered" evidence="7">
    <location>
        <begin position="115"/>
        <end position="139"/>
    </location>
</feature>
<dbReference type="Proteomes" id="UP000248349">
    <property type="component" value="Unassembled WGS sequence"/>
</dbReference>
<dbReference type="CDD" id="cd00067">
    <property type="entry name" value="GAL4"/>
    <property type="match status" value="1"/>
</dbReference>
<evidence type="ECO:0000256" key="5">
    <source>
        <dbReference type="ARBA" id="ARBA00023163"/>
    </source>
</evidence>
<organism evidence="9 10">
    <name type="scientific">Aspergillus saccharolyticus JOP 1030-1</name>
    <dbReference type="NCBI Taxonomy" id="1450539"/>
    <lineage>
        <taxon>Eukaryota</taxon>
        <taxon>Fungi</taxon>
        <taxon>Dikarya</taxon>
        <taxon>Ascomycota</taxon>
        <taxon>Pezizomycotina</taxon>
        <taxon>Eurotiomycetes</taxon>
        <taxon>Eurotiomycetidae</taxon>
        <taxon>Eurotiales</taxon>
        <taxon>Aspergillaceae</taxon>
        <taxon>Aspergillus</taxon>
        <taxon>Aspergillus subgen. Circumdati</taxon>
    </lineage>
</organism>
<proteinExistence type="predicted"/>
<feature type="domain" description="Zn(2)-C6 fungal-type" evidence="8">
    <location>
        <begin position="42"/>
        <end position="72"/>
    </location>
</feature>
<dbReference type="OrthoDB" id="5423818at2759"/>
<evidence type="ECO:0000313" key="10">
    <source>
        <dbReference type="Proteomes" id="UP000248349"/>
    </source>
</evidence>
<reference evidence="9 10" key="1">
    <citation type="submission" date="2016-12" db="EMBL/GenBank/DDBJ databases">
        <title>The genomes of Aspergillus section Nigri reveals drivers in fungal speciation.</title>
        <authorList>
            <consortium name="DOE Joint Genome Institute"/>
            <person name="Vesth T.C."/>
            <person name="Nybo J."/>
            <person name="Theobald S."/>
            <person name="Brandl J."/>
            <person name="Frisvad J.C."/>
            <person name="Nielsen K.F."/>
            <person name="Lyhne E.K."/>
            <person name="Kogle M.E."/>
            <person name="Kuo A."/>
            <person name="Riley R."/>
            <person name="Clum A."/>
            <person name="Nolan M."/>
            <person name="Lipzen A."/>
            <person name="Salamov A."/>
            <person name="Henrissat B."/>
            <person name="Wiebenga A."/>
            <person name="De Vries R.P."/>
            <person name="Grigoriev I.V."/>
            <person name="Mortensen U.H."/>
            <person name="Andersen M.R."/>
            <person name="Baker S.E."/>
        </authorList>
    </citation>
    <scope>NUCLEOTIDE SEQUENCE [LARGE SCALE GENOMIC DNA]</scope>
    <source>
        <strain evidence="9 10">JOP 1030-1</strain>
    </source>
</reference>